<feature type="domain" description="Up-regulated during septation protein 1" evidence="2">
    <location>
        <begin position="343"/>
        <end position="454"/>
    </location>
</feature>
<dbReference type="Proteomes" id="UP000193944">
    <property type="component" value="Unassembled WGS sequence"/>
</dbReference>
<feature type="compositionally biased region" description="Basic and acidic residues" evidence="1">
    <location>
        <begin position="39"/>
        <end position="116"/>
    </location>
</feature>
<organism evidence="3 4">
    <name type="scientific">Anaeromyces robustus</name>
    <dbReference type="NCBI Taxonomy" id="1754192"/>
    <lineage>
        <taxon>Eukaryota</taxon>
        <taxon>Fungi</taxon>
        <taxon>Fungi incertae sedis</taxon>
        <taxon>Chytridiomycota</taxon>
        <taxon>Chytridiomycota incertae sedis</taxon>
        <taxon>Neocallimastigomycetes</taxon>
        <taxon>Neocallimastigales</taxon>
        <taxon>Neocallimastigaceae</taxon>
        <taxon>Anaeromyces</taxon>
    </lineage>
</organism>
<feature type="compositionally biased region" description="Basic residues" evidence="1">
    <location>
        <begin position="117"/>
        <end position="128"/>
    </location>
</feature>
<feature type="compositionally biased region" description="Basic and acidic residues" evidence="1">
    <location>
        <begin position="1"/>
        <end position="27"/>
    </location>
</feature>
<dbReference type="STRING" id="1754192.A0A1Y1VQZ6"/>
<dbReference type="InterPro" id="IPR029191">
    <property type="entry name" value="Uds1"/>
</dbReference>
<evidence type="ECO:0000259" key="2">
    <source>
        <dbReference type="Pfam" id="PF15456"/>
    </source>
</evidence>
<keyword evidence="4" id="KW-1185">Reference proteome</keyword>
<feature type="compositionally biased region" description="Low complexity" evidence="1">
    <location>
        <begin position="237"/>
        <end position="249"/>
    </location>
</feature>
<gene>
    <name evidence="3" type="ORF">BCR32DRAFT_140520</name>
</gene>
<feature type="compositionally biased region" description="Polar residues" evidence="1">
    <location>
        <begin position="675"/>
        <end position="688"/>
    </location>
</feature>
<proteinExistence type="predicted"/>
<feature type="region of interest" description="Disordered" evidence="1">
    <location>
        <begin position="675"/>
        <end position="708"/>
    </location>
</feature>
<sequence length="720" mass="82915">MSDRRERKDSESRRSRSKDRHHDDKSRSGSRHRSKSRHRERDKSRSRKDRDGERSRTLDRYERERSRMERDRDRDREKSRTIERDRSRTIDRERDRRDRERDRDRDRDRSRTLDRERHHKERSHHTRKMSSPADISILKNKNTNPNDFLGPSPLNMTSNAENVSAIKGYSHAIATFPRNSSLSNIKTDQMTKIDNKVPFSPGVNGLDTSFTFPRRKEDPFPASASPISAGPLRPGEAESNSSAESSTTAVIQENKPIFPVRQESKGITRTGRSRANTQTSETKKDGSMSISEMKSALMKEPKKLGGPVSLLAALKVGDGLHMYKSSDTINPSFHIQRDITVMKDLLENALTVSTNCYILNKDTANTLKEKIKKYSDQISSIKTKIQSESSIQESVINIVKNGSKDSQTQKSAKEKLSSTNRKLDKLAADLFKVNDKLRISQNDFFSHVIGVYNWELERMKQTGDNFSVSDDDMIKKLKDELEENVCIVKEQQDELDASKALILQLQAQLELKKQDANDSMSTLDRKHVDDIRQQIKELEKQRKEIQTLESKFNESTVSPTNSWTGSLGRNRNLKRMRELEDEITELRDQALEQNDTIDKLKAENSDLKAQLVSIEIIYQSLPSSLSSSRHFTVEDLEKTIKLLLEDNEEQFKRIKSLTKKLRDTEADNEMQQKRMNNLQSLQSPISPRTTSLKKSNNNNNDKDDTDTQLINEVCNLNCSR</sequence>
<evidence type="ECO:0000313" key="3">
    <source>
        <dbReference type="EMBL" id="ORX63456.1"/>
    </source>
</evidence>
<dbReference type="OrthoDB" id="5569911at2759"/>
<feature type="compositionally biased region" description="Basic residues" evidence="1">
    <location>
        <begin position="28"/>
        <end position="38"/>
    </location>
</feature>
<dbReference type="AlphaFoldDB" id="A0A1Y1VQZ6"/>
<reference evidence="3 4" key="2">
    <citation type="submission" date="2016-08" db="EMBL/GenBank/DDBJ databases">
        <title>Pervasive Adenine N6-methylation of Active Genes in Fungi.</title>
        <authorList>
            <consortium name="DOE Joint Genome Institute"/>
            <person name="Mondo S.J."/>
            <person name="Dannebaum R.O."/>
            <person name="Kuo R.C."/>
            <person name="Labutti K."/>
            <person name="Haridas S."/>
            <person name="Kuo A."/>
            <person name="Salamov A."/>
            <person name="Ahrendt S.R."/>
            <person name="Lipzen A."/>
            <person name="Sullivan W."/>
            <person name="Andreopoulos W.B."/>
            <person name="Clum A."/>
            <person name="Lindquist E."/>
            <person name="Daum C."/>
            <person name="Ramamoorthy G.K."/>
            <person name="Gryganskyi A."/>
            <person name="Culley D."/>
            <person name="Magnuson J.K."/>
            <person name="James T.Y."/>
            <person name="O'Malley M.A."/>
            <person name="Stajich J.E."/>
            <person name="Spatafora J.W."/>
            <person name="Visel A."/>
            <person name="Grigoriev I.V."/>
        </authorList>
    </citation>
    <scope>NUCLEOTIDE SEQUENCE [LARGE SCALE GENOMIC DNA]</scope>
    <source>
        <strain evidence="3 4">S4</strain>
    </source>
</reference>
<accession>A0A1Y1VQZ6</accession>
<evidence type="ECO:0000256" key="1">
    <source>
        <dbReference type="SAM" id="MobiDB-lite"/>
    </source>
</evidence>
<feature type="region of interest" description="Disordered" evidence="1">
    <location>
        <begin position="1"/>
        <end position="142"/>
    </location>
</feature>
<protein>
    <recommendedName>
        <fullName evidence="2">Up-regulated during septation protein 1 domain-containing protein</fullName>
    </recommendedName>
</protein>
<dbReference type="Pfam" id="PF15456">
    <property type="entry name" value="Uds1"/>
    <property type="match status" value="1"/>
</dbReference>
<feature type="compositionally biased region" description="Low complexity" evidence="1">
    <location>
        <begin position="689"/>
        <end position="699"/>
    </location>
</feature>
<dbReference type="EMBL" id="MCFG01000632">
    <property type="protein sequence ID" value="ORX63456.1"/>
    <property type="molecule type" value="Genomic_DNA"/>
</dbReference>
<reference evidence="3 4" key="1">
    <citation type="submission" date="2016-08" db="EMBL/GenBank/DDBJ databases">
        <title>A Parts List for Fungal Cellulosomes Revealed by Comparative Genomics.</title>
        <authorList>
            <consortium name="DOE Joint Genome Institute"/>
            <person name="Haitjema C.H."/>
            <person name="Gilmore S.P."/>
            <person name="Henske J.K."/>
            <person name="Solomon K.V."/>
            <person name="De Groot R."/>
            <person name="Kuo A."/>
            <person name="Mondo S.J."/>
            <person name="Salamov A.A."/>
            <person name="Labutti K."/>
            <person name="Zhao Z."/>
            <person name="Chiniquy J."/>
            <person name="Barry K."/>
            <person name="Brewer H.M."/>
            <person name="Purvine S.O."/>
            <person name="Wright A.T."/>
            <person name="Boxma B."/>
            <person name="Van Alen T."/>
            <person name="Hackstein J.H."/>
            <person name="Baker S.E."/>
            <person name="Grigoriev I.V."/>
            <person name="O'Malley M.A."/>
        </authorList>
    </citation>
    <scope>NUCLEOTIDE SEQUENCE [LARGE SCALE GENOMIC DNA]</scope>
    <source>
        <strain evidence="3 4">S4</strain>
    </source>
</reference>
<evidence type="ECO:0000313" key="4">
    <source>
        <dbReference type="Proteomes" id="UP000193944"/>
    </source>
</evidence>
<feature type="region of interest" description="Disordered" evidence="1">
    <location>
        <begin position="214"/>
        <end position="289"/>
    </location>
</feature>
<name>A0A1Y1VQZ6_9FUNG</name>
<comment type="caution">
    <text evidence="3">The sequence shown here is derived from an EMBL/GenBank/DDBJ whole genome shotgun (WGS) entry which is preliminary data.</text>
</comment>